<accession>A0A1P8WR90</accession>
<evidence type="ECO:0000313" key="2">
    <source>
        <dbReference type="Proteomes" id="UP000187735"/>
    </source>
</evidence>
<dbReference type="Proteomes" id="UP000187735">
    <property type="component" value="Chromosome"/>
</dbReference>
<keyword evidence="2" id="KW-1185">Reference proteome</keyword>
<reference evidence="1 2" key="1">
    <citation type="journal article" date="2016" name="Front. Microbiol.">
        <title>Fuerstia marisgermanicae gen. nov., sp. nov., an Unusual Member of the Phylum Planctomycetes from the German Wadden Sea.</title>
        <authorList>
            <person name="Kohn T."/>
            <person name="Heuer A."/>
            <person name="Jogler M."/>
            <person name="Vollmers J."/>
            <person name="Boedeker C."/>
            <person name="Bunk B."/>
            <person name="Rast P."/>
            <person name="Borchert D."/>
            <person name="Glockner I."/>
            <person name="Freese H.M."/>
            <person name="Klenk H.P."/>
            <person name="Overmann J."/>
            <person name="Kaster A.K."/>
            <person name="Rohde M."/>
            <person name="Wiegand S."/>
            <person name="Jogler C."/>
        </authorList>
    </citation>
    <scope>NUCLEOTIDE SEQUENCE [LARGE SCALE GENOMIC DNA]</scope>
    <source>
        <strain evidence="1 2">NH11</strain>
    </source>
</reference>
<proteinExistence type="predicted"/>
<evidence type="ECO:0008006" key="3">
    <source>
        <dbReference type="Google" id="ProtNLM"/>
    </source>
</evidence>
<organism evidence="1 2">
    <name type="scientific">Fuerstiella marisgermanici</name>
    <dbReference type="NCBI Taxonomy" id="1891926"/>
    <lineage>
        <taxon>Bacteria</taxon>
        <taxon>Pseudomonadati</taxon>
        <taxon>Planctomycetota</taxon>
        <taxon>Planctomycetia</taxon>
        <taxon>Planctomycetales</taxon>
        <taxon>Planctomycetaceae</taxon>
        <taxon>Fuerstiella</taxon>
    </lineage>
</organism>
<protein>
    <recommendedName>
        <fullName evidence="3">DNA-binding protein</fullName>
    </recommendedName>
</protein>
<evidence type="ECO:0000313" key="1">
    <source>
        <dbReference type="EMBL" id="APZ96574.1"/>
    </source>
</evidence>
<gene>
    <name evidence="1" type="ORF">Fuma_06244</name>
</gene>
<sequence length="73" mass="8291">MNAKTKPNAPALTKGQILRVKVFQERAGLGDWAWRKLRNAATEAGVVFWYKVGNATFVDCDRFAEYLQNSRSE</sequence>
<dbReference type="EMBL" id="CP017641">
    <property type="protein sequence ID" value="APZ96574.1"/>
    <property type="molecule type" value="Genomic_DNA"/>
</dbReference>
<dbReference type="AlphaFoldDB" id="A0A1P8WR90"/>
<dbReference type="KEGG" id="fmr:Fuma_06244"/>
<name>A0A1P8WR90_9PLAN</name>
<dbReference type="STRING" id="1891926.Fuma_06244"/>